<dbReference type="AlphaFoldDB" id="A0AA36JCI6"/>
<comment type="caution">
    <text evidence="2">The sequence shown here is derived from an EMBL/GenBank/DDBJ whole genome shotgun (WGS) entry which is preliminary data.</text>
</comment>
<accession>A0AA36JCI6</accession>
<reference evidence="2" key="1">
    <citation type="submission" date="2023-08" db="EMBL/GenBank/DDBJ databases">
        <authorList>
            <person name="Chen Y."/>
            <person name="Shah S."/>
            <person name="Dougan E. K."/>
            <person name="Thang M."/>
            <person name="Chan C."/>
        </authorList>
    </citation>
    <scope>NUCLEOTIDE SEQUENCE</scope>
</reference>
<feature type="compositionally biased region" description="Basic and acidic residues" evidence="1">
    <location>
        <begin position="181"/>
        <end position="190"/>
    </location>
</feature>
<dbReference type="Proteomes" id="UP001178507">
    <property type="component" value="Unassembled WGS sequence"/>
</dbReference>
<evidence type="ECO:0000256" key="1">
    <source>
        <dbReference type="SAM" id="MobiDB-lite"/>
    </source>
</evidence>
<protein>
    <submittedName>
        <fullName evidence="2">Uncharacterized protein</fullName>
    </submittedName>
</protein>
<evidence type="ECO:0000313" key="2">
    <source>
        <dbReference type="EMBL" id="CAJ1402541.1"/>
    </source>
</evidence>
<sequence>MAGYMPNFLPMKVSSSTENSMAMRVEAGVPTLSMDLKFNVKISVPELLRALSSWQEIPPPRMQEAELRQAPTETETALTPFRNALSYGEYLDQHKWTKIAVNQPIVLSDERSFRDAKFVPIPLPARERLTYATYAKRREAQPRPVVKPPPNYPAPAPPSAKSPPKAQANVVRTPPDSASQMERDQPRSPS</sequence>
<feature type="compositionally biased region" description="Pro residues" evidence="1">
    <location>
        <begin position="145"/>
        <end position="161"/>
    </location>
</feature>
<name>A0AA36JCI6_9DINO</name>
<dbReference type="EMBL" id="CAUJNA010003455">
    <property type="protein sequence ID" value="CAJ1402541.1"/>
    <property type="molecule type" value="Genomic_DNA"/>
</dbReference>
<proteinExistence type="predicted"/>
<evidence type="ECO:0000313" key="3">
    <source>
        <dbReference type="Proteomes" id="UP001178507"/>
    </source>
</evidence>
<feature type="region of interest" description="Disordered" evidence="1">
    <location>
        <begin position="137"/>
        <end position="190"/>
    </location>
</feature>
<organism evidence="2 3">
    <name type="scientific">Effrenium voratum</name>
    <dbReference type="NCBI Taxonomy" id="2562239"/>
    <lineage>
        <taxon>Eukaryota</taxon>
        <taxon>Sar</taxon>
        <taxon>Alveolata</taxon>
        <taxon>Dinophyceae</taxon>
        <taxon>Suessiales</taxon>
        <taxon>Symbiodiniaceae</taxon>
        <taxon>Effrenium</taxon>
    </lineage>
</organism>
<gene>
    <name evidence="2" type="ORF">EVOR1521_LOCUS25396</name>
</gene>
<keyword evidence="3" id="KW-1185">Reference proteome</keyword>